<accession>A0AAI9RYB1</accession>
<dbReference type="Gene3D" id="2.60.40.10">
    <property type="entry name" value="Immunoglobulins"/>
    <property type="match status" value="2"/>
</dbReference>
<dbReference type="Pfam" id="PF00801">
    <property type="entry name" value="PKD"/>
    <property type="match status" value="1"/>
</dbReference>
<name>A0AAI9RYB1_9BACE</name>
<dbReference type="CDD" id="cd00146">
    <property type="entry name" value="PKD"/>
    <property type="match status" value="2"/>
</dbReference>
<protein>
    <submittedName>
        <fullName evidence="2">PKD domain-containing protein</fullName>
    </submittedName>
</protein>
<dbReference type="SUPFAM" id="SSF49785">
    <property type="entry name" value="Galactose-binding domain-like"/>
    <property type="match status" value="1"/>
</dbReference>
<evidence type="ECO:0000313" key="3">
    <source>
        <dbReference type="Proteomes" id="UP000327007"/>
    </source>
</evidence>
<sequence length="411" mass="46220">MIKIKLKTLLLLGVLSLLHISCNDDKEWKSNIHELKYLLEGESALLGEPFEVTDLSLGITSRTWIFEDGIPAQSSDPVVKVSFSKEGKKKCSLEVQYDNGQSETADFLVEVKSVLGVNLEIPELTSKGCVKVDQLVNFNLECTGNPTSFEWTFPGGTPATSTEQSPRVKWSKKGDVEVTLVVKRSTDQAEKTLKKTIHVGPYPMLRTMTEYNTDSWAADAGSSIGYWIVWNGSANIFDTGVASQCNGGAYGTEHAIQIKYDGLNDWQFFSRDMWASNAKLEKGKKYEFTFYAKSDQPYSIGEMIIINATYDYMYDAVVQSAISTGWASFYPNIPLTYQTTESRLVYDSNIALDSAWKEFRYEFEVKDKDITGGVVPDLLLNTYPFFVFKKTSPEKAVNIYLDQIEINLLEE</sequence>
<dbReference type="InterPro" id="IPR008979">
    <property type="entry name" value="Galactose-bd-like_sf"/>
</dbReference>
<reference evidence="3" key="1">
    <citation type="journal article" date="2018" name="J. Anim. Genet.">
        <title>Acquired interbacterial defense systems protect against interspecies antagonism in the human gut microbiome.</title>
        <authorList>
            <person name="Ross B.D."/>
            <person name="Verster A.J."/>
            <person name="Radey M.C."/>
            <person name="Schmidtke D.T."/>
            <person name="Pope C.E."/>
            <person name="Hoffman L.R."/>
            <person name="Hajjar A."/>
            <person name="Peterson S.B."/>
            <person name="Borenstein E."/>
            <person name="Mougous J."/>
        </authorList>
    </citation>
    <scope>NUCLEOTIDE SEQUENCE [LARGE SCALE GENOMIC DNA]</scope>
    <source>
        <strain evidence="3">H204</strain>
    </source>
</reference>
<dbReference type="InterPro" id="IPR013783">
    <property type="entry name" value="Ig-like_fold"/>
</dbReference>
<dbReference type="Gene3D" id="2.60.120.260">
    <property type="entry name" value="Galactose-binding domain-like"/>
    <property type="match status" value="1"/>
</dbReference>
<organism evidence="2 3">
    <name type="scientific">Bacteroides xylanisolvens</name>
    <dbReference type="NCBI Taxonomy" id="371601"/>
    <lineage>
        <taxon>Bacteria</taxon>
        <taxon>Pseudomonadati</taxon>
        <taxon>Bacteroidota</taxon>
        <taxon>Bacteroidia</taxon>
        <taxon>Bacteroidales</taxon>
        <taxon>Bacteroidaceae</taxon>
        <taxon>Bacteroides</taxon>
    </lineage>
</organism>
<dbReference type="SMART" id="SM00089">
    <property type="entry name" value="PKD"/>
    <property type="match status" value="2"/>
</dbReference>
<dbReference type="AlphaFoldDB" id="A0AAI9RYB1"/>
<dbReference type="InterPro" id="IPR035986">
    <property type="entry name" value="PKD_dom_sf"/>
</dbReference>
<dbReference type="InterPro" id="IPR022409">
    <property type="entry name" value="PKD/Chitinase_dom"/>
</dbReference>
<dbReference type="EMBL" id="VYQC01000014">
    <property type="protein sequence ID" value="KAA9040105.1"/>
    <property type="molecule type" value="Genomic_DNA"/>
</dbReference>
<dbReference type="Proteomes" id="UP000327007">
    <property type="component" value="Unassembled WGS sequence"/>
</dbReference>
<evidence type="ECO:0000259" key="1">
    <source>
        <dbReference type="PROSITE" id="PS50093"/>
    </source>
</evidence>
<feature type="domain" description="PKD" evidence="1">
    <location>
        <begin position="136"/>
        <end position="199"/>
    </location>
</feature>
<comment type="caution">
    <text evidence="2">The sequence shown here is derived from an EMBL/GenBank/DDBJ whole genome shotgun (WGS) entry which is preliminary data.</text>
</comment>
<dbReference type="SUPFAM" id="SSF49299">
    <property type="entry name" value="PKD domain"/>
    <property type="match status" value="2"/>
</dbReference>
<dbReference type="PROSITE" id="PS50093">
    <property type="entry name" value="PKD"/>
    <property type="match status" value="1"/>
</dbReference>
<evidence type="ECO:0000313" key="2">
    <source>
        <dbReference type="EMBL" id="KAA9040105.1"/>
    </source>
</evidence>
<proteinExistence type="predicted"/>
<dbReference type="RefSeq" id="WP_141408737.1">
    <property type="nucleotide sequence ID" value="NZ_CP041230.1"/>
</dbReference>
<dbReference type="InterPro" id="IPR000601">
    <property type="entry name" value="PKD_dom"/>
</dbReference>
<gene>
    <name evidence="2" type="ORF">F6S82_20805</name>
</gene>